<accession>E1SQH6</accession>
<keyword evidence="2 3" id="KW-0802">TPR repeat</keyword>
<feature type="chain" id="PRO_5003151594" evidence="4">
    <location>
        <begin position="17"/>
        <end position="374"/>
    </location>
</feature>
<dbReference type="STRING" id="550540.Fbal_0574"/>
<dbReference type="InterPro" id="IPR051012">
    <property type="entry name" value="CellSynth/LPSAsmb/PSIAsmb"/>
</dbReference>
<dbReference type="KEGG" id="fbl:Fbal_0574"/>
<keyword evidence="4" id="KW-0732">Signal</keyword>
<protein>
    <submittedName>
        <fullName evidence="5">Tetratricopeptide TPR_2 repeat protein</fullName>
    </submittedName>
</protein>
<evidence type="ECO:0000256" key="3">
    <source>
        <dbReference type="PROSITE-ProRule" id="PRU00339"/>
    </source>
</evidence>
<sequence length="374" mass="42301">MLVRILLITSWLCSCAAAPPTGVAPSDLFADEAFQHAQPVPTPDSIFALSPEMEQVVEHLRHSPDPKSDLLALIREDEGIRYDNRLTQNAATTFAQRQGNCMSLVVMTAALADELAMPVRFQLVKSPPVWDRQGALYLINGHVNLRLAAPYRANQMRITDGGVTVDFLPGNQLRGYQTEPLSRNELVARYYNNLAAEAMVDGEADYAYQLLKAALLQAPDYGHAWNTLGVLYRQNGMSERAEAVYRYAVELPDSELDALHNLAILLAAQDRLIEWQEVHGRLELKRIRNPYYHFDMGELAYQAGEYDKAVRFYRKAVDLADYRHEFHFGLSRAYYQQGNLVLSARHLNRAEDLAPADERQRYQLKLLALQGGRP</sequence>
<dbReference type="InterPro" id="IPR011990">
    <property type="entry name" value="TPR-like_helical_dom_sf"/>
</dbReference>
<dbReference type="EMBL" id="CP002209">
    <property type="protein sequence ID" value="ADN74788.1"/>
    <property type="molecule type" value="Genomic_DNA"/>
</dbReference>
<gene>
    <name evidence="5" type="ordered locus">Fbal_0574</name>
</gene>
<organism evidence="5 6">
    <name type="scientific">Ferrimonas balearica (strain DSM 9799 / CCM 4581 / KCTC 23876 / PAT)</name>
    <dbReference type="NCBI Taxonomy" id="550540"/>
    <lineage>
        <taxon>Bacteria</taxon>
        <taxon>Pseudomonadati</taxon>
        <taxon>Pseudomonadota</taxon>
        <taxon>Gammaproteobacteria</taxon>
        <taxon>Alteromonadales</taxon>
        <taxon>Ferrimonadaceae</taxon>
        <taxon>Ferrimonas</taxon>
    </lineage>
</organism>
<dbReference type="PROSITE" id="PS50005">
    <property type="entry name" value="TPR"/>
    <property type="match status" value="2"/>
</dbReference>
<dbReference type="InterPro" id="IPR019734">
    <property type="entry name" value="TPR_rpt"/>
</dbReference>
<feature type="signal peptide" evidence="4">
    <location>
        <begin position="1"/>
        <end position="16"/>
    </location>
</feature>
<reference evidence="5 6" key="1">
    <citation type="journal article" date="2010" name="Stand. Genomic Sci.">
        <title>Complete genome sequence of Ferrimonas balearica type strain (PAT).</title>
        <authorList>
            <person name="Nolan M."/>
            <person name="Sikorski J."/>
            <person name="Davenport K."/>
            <person name="Lucas S."/>
            <person name="Glavina Del Rio T."/>
            <person name="Tice H."/>
            <person name="Cheng J."/>
            <person name="Goodwin L."/>
            <person name="Pitluck S."/>
            <person name="Liolios K."/>
            <person name="Ivanova N."/>
            <person name="Mavromatis K."/>
            <person name="Ovchinnikova G."/>
            <person name="Pati A."/>
            <person name="Chen A."/>
            <person name="Palaniappan K."/>
            <person name="Land M."/>
            <person name="Hauser L."/>
            <person name="Chang Y."/>
            <person name="Jeffries C."/>
            <person name="Tapia R."/>
            <person name="Brettin T."/>
            <person name="Detter J."/>
            <person name="Han C."/>
            <person name="Yasawong M."/>
            <person name="Rohde M."/>
            <person name="Tindall B."/>
            <person name="Goker M."/>
            <person name="Woyke T."/>
            <person name="Bristow J."/>
            <person name="Eisen J."/>
            <person name="Markowitz V."/>
            <person name="Hugenholtz P."/>
            <person name="Kyrpides N."/>
            <person name="Klenk H."/>
            <person name="Lapidus A."/>
        </authorList>
    </citation>
    <scope>NUCLEOTIDE SEQUENCE [LARGE SCALE GENOMIC DNA]</scope>
    <source>
        <strain evidence="6">DSM 9799 / CCM 4581 / KCTC 23876 / PAT</strain>
    </source>
</reference>
<evidence type="ECO:0000256" key="4">
    <source>
        <dbReference type="SAM" id="SignalP"/>
    </source>
</evidence>
<dbReference type="Proteomes" id="UP000006683">
    <property type="component" value="Chromosome"/>
</dbReference>
<dbReference type="OrthoDB" id="5801251at2"/>
<dbReference type="Gene3D" id="1.25.40.10">
    <property type="entry name" value="Tetratricopeptide repeat domain"/>
    <property type="match status" value="2"/>
</dbReference>
<dbReference type="HOGENOM" id="CLU_056368_0_0_6"/>
<proteinExistence type="predicted"/>
<keyword evidence="6" id="KW-1185">Reference proteome</keyword>
<dbReference type="PROSITE" id="PS51257">
    <property type="entry name" value="PROKAR_LIPOPROTEIN"/>
    <property type="match status" value="1"/>
</dbReference>
<dbReference type="SUPFAM" id="SSF48452">
    <property type="entry name" value="TPR-like"/>
    <property type="match status" value="1"/>
</dbReference>
<dbReference type="eggNOG" id="COG0457">
    <property type="taxonomic scope" value="Bacteria"/>
</dbReference>
<name>E1SQH6_FERBD</name>
<dbReference type="PANTHER" id="PTHR45586:SF1">
    <property type="entry name" value="LIPOPOLYSACCHARIDE ASSEMBLY PROTEIN B"/>
    <property type="match status" value="1"/>
</dbReference>
<dbReference type="Pfam" id="PF13181">
    <property type="entry name" value="TPR_8"/>
    <property type="match status" value="1"/>
</dbReference>
<dbReference type="SMART" id="SM00028">
    <property type="entry name" value="TPR"/>
    <property type="match status" value="4"/>
</dbReference>
<feature type="repeat" description="TPR" evidence="3">
    <location>
        <begin position="290"/>
        <end position="323"/>
    </location>
</feature>
<dbReference type="AlphaFoldDB" id="E1SQH6"/>
<dbReference type="PANTHER" id="PTHR45586">
    <property type="entry name" value="TPR REPEAT-CONTAINING PROTEIN PA4667"/>
    <property type="match status" value="1"/>
</dbReference>
<evidence type="ECO:0000256" key="2">
    <source>
        <dbReference type="ARBA" id="ARBA00022803"/>
    </source>
</evidence>
<evidence type="ECO:0000313" key="6">
    <source>
        <dbReference type="Proteomes" id="UP000006683"/>
    </source>
</evidence>
<evidence type="ECO:0000313" key="5">
    <source>
        <dbReference type="EMBL" id="ADN74788.1"/>
    </source>
</evidence>
<evidence type="ECO:0000256" key="1">
    <source>
        <dbReference type="ARBA" id="ARBA00022737"/>
    </source>
</evidence>
<dbReference type="Pfam" id="PF13432">
    <property type="entry name" value="TPR_16"/>
    <property type="match status" value="1"/>
</dbReference>
<keyword evidence="1" id="KW-0677">Repeat</keyword>
<feature type="repeat" description="TPR" evidence="3">
    <location>
        <begin position="222"/>
        <end position="255"/>
    </location>
</feature>